<sequence>MGWFFKTQRVIYKPVEEVDLSPDSDEVYLRANVKENGTRQQ</sequence>
<dbReference type="EMBL" id="DUZY01000001">
    <property type="protein sequence ID" value="DAD18817.1"/>
    <property type="molecule type" value="Genomic_DNA"/>
</dbReference>
<evidence type="ECO:0000313" key="1">
    <source>
        <dbReference type="EMBL" id="DAD18817.1"/>
    </source>
</evidence>
<proteinExistence type="predicted"/>
<evidence type="ECO:0000313" key="2">
    <source>
        <dbReference type="Proteomes" id="UP000607653"/>
    </source>
</evidence>
<reference evidence="1 2" key="1">
    <citation type="journal article" date="2020" name="Mol. Biol. Evol.">
        <title>Distinct Expression and Methylation Patterns for Genes with Different Fates following a Single Whole-Genome Duplication in Flowering Plants.</title>
        <authorList>
            <person name="Shi T."/>
            <person name="Rahmani R.S."/>
            <person name="Gugger P.F."/>
            <person name="Wang M."/>
            <person name="Li H."/>
            <person name="Zhang Y."/>
            <person name="Li Z."/>
            <person name="Wang Q."/>
            <person name="Van de Peer Y."/>
            <person name="Marchal K."/>
            <person name="Chen J."/>
        </authorList>
    </citation>
    <scope>NUCLEOTIDE SEQUENCE [LARGE SCALE GENOMIC DNA]</scope>
    <source>
        <tissue evidence="1">Leaf</tissue>
    </source>
</reference>
<dbReference type="AlphaFoldDB" id="A0A822XF47"/>
<protein>
    <submittedName>
        <fullName evidence="1">Uncharacterized protein</fullName>
    </submittedName>
</protein>
<organism evidence="1 2">
    <name type="scientific">Nelumbo nucifera</name>
    <name type="common">Sacred lotus</name>
    <dbReference type="NCBI Taxonomy" id="4432"/>
    <lineage>
        <taxon>Eukaryota</taxon>
        <taxon>Viridiplantae</taxon>
        <taxon>Streptophyta</taxon>
        <taxon>Embryophyta</taxon>
        <taxon>Tracheophyta</taxon>
        <taxon>Spermatophyta</taxon>
        <taxon>Magnoliopsida</taxon>
        <taxon>Proteales</taxon>
        <taxon>Nelumbonaceae</taxon>
        <taxon>Nelumbo</taxon>
    </lineage>
</organism>
<comment type="caution">
    <text evidence="1">The sequence shown here is derived from an EMBL/GenBank/DDBJ whole genome shotgun (WGS) entry which is preliminary data.</text>
</comment>
<keyword evidence="2" id="KW-1185">Reference proteome</keyword>
<gene>
    <name evidence="1" type="ORF">HUJ06_020280</name>
</gene>
<dbReference type="Proteomes" id="UP000607653">
    <property type="component" value="Unassembled WGS sequence"/>
</dbReference>
<name>A0A822XF47_NELNU</name>
<accession>A0A822XF47</accession>